<protein>
    <recommendedName>
        <fullName evidence="4">Sugar ABC transporter ATPase</fullName>
    </recommendedName>
</protein>
<evidence type="ECO:0008006" key="4">
    <source>
        <dbReference type="Google" id="ProtNLM"/>
    </source>
</evidence>
<dbReference type="EMBL" id="JBHLTC010000035">
    <property type="protein sequence ID" value="MFC0627498.1"/>
    <property type="molecule type" value="Genomic_DNA"/>
</dbReference>
<feature type="region of interest" description="Disordered" evidence="1">
    <location>
        <begin position="22"/>
        <end position="91"/>
    </location>
</feature>
<evidence type="ECO:0000256" key="1">
    <source>
        <dbReference type="SAM" id="MobiDB-lite"/>
    </source>
</evidence>
<dbReference type="Proteomes" id="UP001589890">
    <property type="component" value="Unassembled WGS sequence"/>
</dbReference>
<sequence length="91" mass="9309">MTTGNQPPEGPAEVDTDLIGEGAANVLPGNNDNSRVEDNTLPGVGDTVLPGQNSQDAQNENAVLDEPGLLVDDLIDEGHPVEGDPLAGEVP</sequence>
<gene>
    <name evidence="2" type="ORF">ACFFGN_25715</name>
</gene>
<name>A0ABV6QTK2_9ACTN</name>
<feature type="compositionally biased region" description="Polar residues" evidence="1">
    <location>
        <begin position="50"/>
        <end position="61"/>
    </location>
</feature>
<keyword evidence="3" id="KW-1185">Reference proteome</keyword>
<organism evidence="2 3">
    <name type="scientific">Kribbella deserti</name>
    <dbReference type="NCBI Taxonomy" id="1926257"/>
    <lineage>
        <taxon>Bacteria</taxon>
        <taxon>Bacillati</taxon>
        <taxon>Actinomycetota</taxon>
        <taxon>Actinomycetes</taxon>
        <taxon>Propionibacteriales</taxon>
        <taxon>Kribbellaceae</taxon>
        <taxon>Kribbella</taxon>
    </lineage>
</organism>
<comment type="caution">
    <text evidence="2">The sequence shown here is derived from an EMBL/GenBank/DDBJ whole genome shotgun (WGS) entry which is preliminary data.</text>
</comment>
<accession>A0ABV6QTK2</accession>
<evidence type="ECO:0000313" key="2">
    <source>
        <dbReference type="EMBL" id="MFC0627498.1"/>
    </source>
</evidence>
<proteinExistence type="predicted"/>
<dbReference type="RefSeq" id="WP_380052356.1">
    <property type="nucleotide sequence ID" value="NZ_JBHLTC010000035.1"/>
</dbReference>
<evidence type="ECO:0000313" key="3">
    <source>
        <dbReference type="Proteomes" id="UP001589890"/>
    </source>
</evidence>
<reference evidence="2 3" key="1">
    <citation type="submission" date="2024-09" db="EMBL/GenBank/DDBJ databases">
        <authorList>
            <person name="Sun Q."/>
            <person name="Mori K."/>
        </authorList>
    </citation>
    <scope>NUCLEOTIDE SEQUENCE [LARGE SCALE GENOMIC DNA]</scope>
    <source>
        <strain evidence="2 3">CGMCC 1.15906</strain>
    </source>
</reference>